<evidence type="ECO:0000313" key="6">
    <source>
        <dbReference type="Proteomes" id="UP000178953"/>
    </source>
</evidence>
<dbReference type="InterPro" id="IPR012914">
    <property type="entry name" value="PucR_dom"/>
</dbReference>
<dbReference type="PANTHER" id="PTHR33744">
    <property type="entry name" value="CARBOHYDRATE DIACID REGULATOR"/>
    <property type="match status" value="1"/>
</dbReference>
<evidence type="ECO:0000259" key="4">
    <source>
        <dbReference type="Pfam" id="PF17853"/>
    </source>
</evidence>
<dbReference type="EMBL" id="MCHX01000004">
    <property type="protein sequence ID" value="OFJ55276.1"/>
    <property type="molecule type" value="Genomic_DNA"/>
</dbReference>
<comment type="similarity">
    <text evidence="1">Belongs to the CdaR family.</text>
</comment>
<accession>A0A1E8QA19</accession>
<dbReference type="InterPro" id="IPR025736">
    <property type="entry name" value="PucR_C-HTH_dom"/>
</dbReference>
<gene>
    <name evidence="5" type="ORF">BEL07_02330</name>
</gene>
<dbReference type="InterPro" id="IPR041522">
    <property type="entry name" value="CdaR_GGDEF"/>
</dbReference>
<proteinExistence type="inferred from homology"/>
<evidence type="ECO:0000313" key="5">
    <source>
        <dbReference type="EMBL" id="OFJ55276.1"/>
    </source>
</evidence>
<evidence type="ECO:0000259" key="3">
    <source>
        <dbReference type="Pfam" id="PF13556"/>
    </source>
</evidence>
<dbReference type="Pfam" id="PF13556">
    <property type="entry name" value="HTH_30"/>
    <property type="match status" value="1"/>
</dbReference>
<dbReference type="PANTHER" id="PTHR33744:SF1">
    <property type="entry name" value="DNA-BINDING TRANSCRIPTIONAL ACTIVATOR ADER"/>
    <property type="match status" value="1"/>
</dbReference>
<dbReference type="AlphaFoldDB" id="A0A1E8QA19"/>
<name>A0A1E8QA19_9MYCO</name>
<dbReference type="Gene3D" id="1.10.10.2840">
    <property type="entry name" value="PucR C-terminal helix-turn-helix domain"/>
    <property type="match status" value="1"/>
</dbReference>
<comment type="caution">
    <text evidence="5">The sequence shown here is derived from an EMBL/GenBank/DDBJ whole genome shotgun (WGS) entry which is preliminary data.</text>
</comment>
<dbReference type="Pfam" id="PF07905">
    <property type="entry name" value="PucR"/>
    <property type="match status" value="1"/>
</dbReference>
<reference evidence="5 6" key="1">
    <citation type="submission" date="2016-09" db="EMBL/GenBank/DDBJ databases">
        <title>genome sequence of Mycobacterium sp. 739 SCH.</title>
        <authorList>
            <person name="Greninger A.L."/>
            <person name="Qin X."/>
            <person name="Jerome K."/>
            <person name="Vora S."/>
            <person name="Quinn K."/>
        </authorList>
    </citation>
    <scope>NUCLEOTIDE SEQUENCE [LARGE SCALE GENOMIC DNA]</scope>
    <source>
        <strain evidence="5 6">SCH</strain>
    </source>
</reference>
<dbReference type="Proteomes" id="UP000178953">
    <property type="component" value="Unassembled WGS sequence"/>
</dbReference>
<sequence length="535" mass="57422">MPPTIADVVALPVVARGDPEVLSDARADEEIRWVHVGDVADLSTLLQGGELLLTTGAPLRTAPEAYLRGLADAGALGVMVELGAALPAVPPEVAALARNLRLALIVLHREIKFVEVTEAVHRRIVAEQYEEVAFDRRVHEVFTELSMKRASVAGIVDAAARMLDEPVVLEDLAHRVLATSATGPSAAAVLEDWEARSRRVRGSGDDGWVLTPVGPRTEEWGRLLVPRVPVDEGRTTRVLERAAAALALHRMIERDRSGLQQQAQSGLIDDVTRGRITDGREAAARAHALGLRSAASYLPLVVKTDDLPDADDPVARQRRNVGLLDTVAHTVNAAGHTGLFAIRRDGEVAVVLAPAQHRGGEDRLLSVLGADVRREVRRVHDLPAVLAVGPAATDVVDAVHALAAAAHVAEVAVGMTLPRDYFRASDIRLRGLLSLLRDDPRVQGFAETELHALLAAPDTAHPPHLEVLREYLRSGGNKAALAARLHVSRPALYARLAAIERILGVDLSDAESVTSLHVAMLVLDARRSAGPRELQ</sequence>
<keyword evidence="6" id="KW-1185">Reference proteome</keyword>
<dbReference type="InterPro" id="IPR042070">
    <property type="entry name" value="PucR_C-HTH_sf"/>
</dbReference>
<feature type="domain" description="Purine catabolism PurC-like" evidence="2">
    <location>
        <begin position="7"/>
        <end position="124"/>
    </location>
</feature>
<feature type="domain" description="PucR C-terminal helix-turn-helix" evidence="3">
    <location>
        <begin position="465"/>
        <end position="521"/>
    </location>
</feature>
<feature type="domain" description="CdaR GGDEF-like" evidence="4">
    <location>
        <begin position="274"/>
        <end position="411"/>
    </location>
</feature>
<dbReference type="RefSeq" id="WP_070351508.1">
    <property type="nucleotide sequence ID" value="NZ_CP043474.1"/>
</dbReference>
<dbReference type="OrthoDB" id="2973014at2"/>
<dbReference type="Pfam" id="PF17853">
    <property type="entry name" value="GGDEF_2"/>
    <property type="match status" value="1"/>
</dbReference>
<dbReference type="InterPro" id="IPR051448">
    <property type="entry name" value="CdaR-like_regulators"/>
</dbReference>
<evidence type="ECO:0000256" key="1">
    <source>
        <dbReference type="ARBA" id="ARBA00006754"/>
    </source>
</evidence>
<evidence type="ECO:0000259" key="2">
    <source>
        <dbReference type="Pfam" id="PF07905"/>
    </source>
</evidence>
<organism evidence="5 6">
    <name type="scientific">Mycolicibacterium grossiae</name>
    <dbReference type="NCBI Taxonomy" id="1552759"/>
    <lineage>
        <taxon>Bacteria</taxon>
        <taxon>Bacillati</taxon>
        <taxon>Actinomycetota</taxon>
        <taxon>Actinomycetes</taxon>
        <taxon>Mycobacteriales</taxon>
        <taxon>Mycobacteriaceae</taxon>
        <taxon>Mycolicibacterium</taxon>
    </lineage>
</organism>
<protein>
    <submittedName>
        <fullName evidence="5">PucR family transcriptional regulator</fullName>
    </submittedName>
</protein>